<evidence type="ECO:0000313" key="3">
    <source>
        <dbReference type="Proteomes" id="UP000095282"/>
    </source>
</evidence>
<dbReference type="GO" id="GO:0030170">
    <property type="term" value="F:pyridoxal phosphate binding"/>
    <property type="evidence" value="ECO:0007669"/>
    <property type="project" value="InterPro"/>
</dbReference>
<dbReference type="InterPro" id="IPR015421">
    <property type="entry name" value="PyrdxlP-dep_Trfase_major"/>
</dbReference>
<evidence type="ECO:0000256" key="1">
    <source>
        <dbReference type="ARBA" id="ARBA00008954"/>
    </source>
</evidence>
<dbReference type="PANTHER" id="PTHR45688:SF13">
    <property type="entry name" value="ALANINE--GLYOXYLATE AMINOTRANSFERASE 2-LIKE"/>
    <property type="match status" value="1"/>
</dbReference>
<dbReference type="Gene3D" id="3.40.640.10">
    <property type="entry name" value="Type I PLP-dependent aspartate aminotransferase-like (Major domain)"/>
    <property type="match status" value="1"/>
</dbReference>
<dbReference type="InterPro" id="IPR005814">
    <property type="entry name" value="Aminotrans_3"/>
</dbReference>
<reference evidence="4" key="1">
    <citation type="submission" date="2016-11" db="UniProtKB">
        <authorList>
            <consortium name="WormBaseParasite"/>
        </authorList>
    </citation>
    <scope>IDENTIFICATION</scope>
</reference>
<protein>
    <submittedName>
        <fullName evidence="4">5-phosphohydroxy-L-lysine phospho-lyase</fullName>
    </submittedName>
</protein>
<name>A0A1I7T0J0_9PELO</name>
<dbReference type="PANTHER" id="PTHR45688">
    <property type="match status" value="1"/>
</dbReference>
<proteinExistence type="inferred from homology"/>
<dbReference type="GO" id="GO:0005739">
    <property type="term" value="C:mitochondrion"/>
    <property type="evidence" value="ECO:0007669"/>
    <property type="project" value="TreeGrafter"/>
</dbReference>
<dbReference type="Proteomes" id="UP000095282">
    <property type="component" value="Unplaced"/>
</dbReference>
<accession>A0A1I7T0J0</accession>
<evidence type="ECO:0000313" key="4">
    <source>
        <dbReference type="WBParaSite" id="Csp11.Scaffold445.g1248.t1"/>
    </source>
</evidence>
<dbReference type="Pfam" id="PF00202">
    <property type="entry name" value="Aminotran_3"/>
    <property type="match status" value="1"/>
</dbReference>
<evidence type="ECO:0000256" key="2">
    <source>
        <dbReference type="ARBA" id="ARBA00022898"/>
    </source>
</evidence>
<comment type="similarity">
    <text evidence="1">Belongs to the class-III pyridoxal-phosphate-dependent aminotransferase family.</text>
</comment>
<sequence length="150" mass="16695">MSTLVNALGFFTSSTPAAAATKDVRSKEEILKKRKDTIGSKCQIFYSDDPFMVSRASMQYLYDEKGNKFLDCISNVQHVGHCHPKVVEAVSKQMATSTCNVRFVSTQLTDCAEQILATLPGLDTVLFCNSGLVCFSDILKRISEYNKRHL</sequence>
<keyword evidence="3" id="KW-1185">Reference proteome</keyword>
<organism evidence="3 4">
    <name type="scientific">Caenorhabditis tropicalis</name>
    <dbReference type="NCBI Taxonomy" id="1561998"/>
    <lineage>
        <taxon>Eukaryota</taxon>
        <taxon>Metazoa</taxon>
        <taxon>Ecdysozoa</taxon>
        <taxon>Nematoda</taxon>
        <taxon>Chromadorea</taxon>
        <taxon>Rhabditida</taxon>
        <taxon>Rhabditina</taxon>
        <taxon>Rhabditomorpha</taxon>
        <taxon>Rhabditoidea</taxon>
        <taxon>Rhabditidae</taxon>
        <taxon>Peloderinae</taxon>
        <taxon>Caenorhabditis</taxon>
    </lineage>
</organism>
<dbReference type="AlphaFoldDB" id="A0A1I7T0J0"/>
<keyword evidence="2" id="KW-0663">Pyridoxal phosphate</keyword>
<dbReference type="eggNOG" id="KOG1403">
    <property type="taxonomic scope" value="Eukaryota"/>
</dbReference>
<dbReference type="GO" id="GO:0008483">
    <property type="term" value="F:transaminase activity"/>
    <property type="evidence" value="ECO:0007669"/>
    <property type="project" value="InterPro"/>
</dbReference>
<dbReference type="Gene3D" id="3.90.1150.10">
    <property type="entry name" value="Aspartate Aminotransferase, domain 1"/>
    <property type="match status" value="1"/>
</dbReference>
<dbReference type="InterPro" id="IPR015422">
    <property type="entry name" value="PyrdxlP-dep_Trfase_small"/>
</dbReference>
<dbReference type="WBParaSite" id="Csp11.Scaffold445.g1248.t1">
    <property type="protein sequence ID" value="Csp11.Scaffold445.g1248.t1"/>
    <property type="gene ID" value="Csp11.Scaffold445.g1248"/>
</dbReference>
<dbReference type="SUPFAM" id="SSF53383">
    <property type="entry name" value="PLP-dependent transferases"/>
    <property type="match status" value="1"/>
</dbReference>
<dbReference type="STRING" id="1561998.A0A1I7T0J0"/>
<dbReference type="InterPro" id="IPR015424">
    <property type="entry name" value="PyrdxlP-dep_Trfase"/>
</dbReference>